<dbReference type="AlphaFoldDB" id="A0A9W4VLY1"/>
<protein>
    <recommendedName>
        <fullName evidence="3">DUF2523 domain-containing protein</fullName>
    </recommendedName>
</protein>
<dbReference type="EMBL" id="CAMAPB010000001">
    <property type="protein sequence ID" value="CAH9050413.1"/>
    <property type="molecule type" value="Genomic_DNA"/>
</dbReference>
<name>A0A9W4VLY1_PSEHA</name>
<dbReference type="Proteomes" id="UP001152447">
    <property type="component" value="Unassembled WGS sequence"/>
</dbReference>
<evidence type="ECO:0000313" key="1">
    <source>
        <dbReference type="EMBL" id="CAH9050413.1"/>
    </source>
</evidence>
<keyword evidence="2" id="KW-1185">Reference proteome</keyword>
<gene>
    <name evidence="1" type="ORF">PSEHALCIP103_00190</name>
</gene>
<dbReference type="RefSeq" id="WP_262975931.1">
    <property type="nucleotide sequence ID" value="NZ_CAMAPB010000001.1"/>
</dbReference>
<dbReference type="InterPro" id="IPR019670">
    <property type="entry name" value="DUF2523"/>
</dbReference>
<evidence type="ECO:0000313" key="2">
    <source>
        <dbReference type="Proteomes" id="UP001152447"/>
    </source>
</evidence>
<proteinExistence type="predicted"/>
<dbReference type="Pfam" id="PF10734">
    <property type="entry name" value="DUF2523"/>
    <property type="match status" value="1"/>
</dbReference>
<organism evidence="1 2">
    <name type="scientific">Pseudoalteromonas haloplanktis</name>
    <name type="common">Alteromonas haloplanktis</name>
    <dbReference type="NCBI Taxonomy" id="228"/>
    <lineage>
        <taxon>Bacteria</taxon>
        <taxon>Pseudomonadati</taxon>
        <taxon>Pseudomonadota</taxon>
        <taxon>Gammaproteobacteria</taxon>
        <taxon>Alteromonadales</taxon>
        <taxon>Pseudoalteromonadaceae</taxon>
        <taxon>Pseudoalteromonas</taxon>
    </lineage>
</organism>
<sequence length="103" mass="10722">MPYLIQAFFAGLAALLPTLVSKVLVGLGFGYVTYELGSFGIDYIYQQIASNAAGLPIEIIAVLKYAQTDVAFGIMLGSYAAALTIRGLTSAGSVTKLGVRSAP</sequence>
<reference evidence="1" key="1">
    <citation type="submission" date="2022-07" db="EMBL/GenBank/DDBJ databases">
        <authorList>
            <person name="Criscuolo A."/>
        </authorList>
    </citation>
    <scope>NUCLEOTIDE SEQUENCE</scope>
    <source>
        <strain evidence="1">CIP103197</strain>
    </source>
</reference>
<comment type="caution">
    <text evidence="1">The sequence shown here is derived from an EMBL/GenBank/DDBJ whole genome shotgun (WGS) entry which is preliminary data.</text>
</comment>
<evidence type="ECO:0008006" key="3">
    <source>
        <dbReference type="Google" id="ProtNLM"/>
    </source>
</evidence>
<accession>A0A9W4VLY1</accession>